<evidence type="ECO:0000313" key="1">
    <source>
        <dbReference type="EMBL" id="MDG3012960.1"/>
    </source>
</evidence>
<accession>A0A9X4LVG6</accession>
<sequence length="160" mass="17977">MTELTTTAAGEAEADSADLADRADIDRLLRHFYGRALYDDALYELMEQIRVKGLDSHLPVMCDFWETVLLRARSYRSSVHTVHGEIHAGRPFAAAHFVRWLELWTASVDALFRGPRAERAKLQAGRIAWAMHRRLTGGDSAELDGVLAGQPGTRFTEREP</sequence>
<reference evidence="1" key="1">
    <citation type="submission" date="2022-08" db="EMBL/GenBank/DDBJ databases">
        <title>Genome analysis of Corynebacteriales strain.</title>
        <authorList>
            <person name="Lee S.D."/>
        </authorList>
    </citation>
    <scope>NUCLEOTIDE SEQUENCE</scope>
    <source>
        <strain evidence="1">D3-21</strain>
    </source>
</reference>
<dbReference type="RefSeq" id="WP_332518855.1">
    <property type="nucleotide sequence ID" value="NZ_JANRHA010000001.1"/>
</dbReference>
<comment type="caution">
    <text evidence="1">The sequence shown here is derived from an EMBL/GenBank/DDBJ whole genome shotgun (WGS) entry which is preliminary data.</text>
</comment>
<dbReference type="GO" id="GO:0019825">
    <property type="term" value="F:oxygen binding"/>
    <property type="evidence" value="ECO:0007669"/>
    <property type="project" value="InterPro"/>
</dbReference>
<dbReference type="CDD" id="cd08916">
    <property type="entry name" value="TrHb3_P"/>
    <property type="match status" value="1"/>
</dbReference>
<keyword evidence="2" id="KW-1185">Reference proteome</keyword>
<evidence type="ECO:0000313" key="2">
    <source>
        <dbReference type="Proteomes" id="UP001152755"/>
    </source>
</evidence>
<proteinExistence type="predicted"/>
<dbReference type="Gene3D" id="1.10.490.10">
    <property type="entry name" value="Globins"/>
    <property type="match status" value="1"/>
</dbReference>
<dbReference type="EMBL" id="JANRHA010000001">
    <property type="protein sequence ID" value="MDG3012960.1"/>
    <property type="molecule type" value="Genomic_DNA"/>
</dbReference>
<dbReference type="InterPro" id="IPR012292">
    <property type="entry name" value="Globin/Proto"/>
</dbReference>
<dbReference type="InterPro" id="IPR009050">
    <property type="entry name" value="Globin-like_sf"/>
</dbReference>
<organism evidence="1 2">
    <name type="scientific">Speluncibacter jeojiensis</name>
    <dbReference type="NCBI Taxonomy" id="2710754"/>
    <lineage>
        <taxon>Bacteria</taxon>
        <taxon>Bacillati</taxon>
        <taxon>Actinomycetota</taxon>
        <taxon>Actinomycetes</taxon>
        <taxon>Mycobacteriales</taxon>
        <taxon>Speluncibacteraceae</taxon>
        <taxon>Speluncibacter</taxon>
    </lineage>
</organism>
<dbReference type="GO" id="GO:0020037">
    <property type="term" value="F:heme binding"/>
    <property type="evidence" value="ECO:0007669"/>
    <property type="project" value="InterPro"/>
</dbReference>
<dbReference type="SUPFAM" id="SSF46458">
    <property type="entry name" value="Globin-like"/>
    <property type="match status" value="1"/>
</dbReference>
<dbReference type="Proteomes" id="UP001152755">
    <property type="component" value="Unassembled WGS sequence"/>
</dbReference>
<protein>
    <submittedName>
        <fullName evidence="1">Group III truncated hemoglobin</fullName>
    </submittedName>
</protein>
<dbReference type="AlphaFoldDB" id="A0A9X4LVG6"/>
<name>A0A9X4LVG6_9ACTN</name>
<gene>
    <name evidence="1" type="ORF">NVS88_00110</name>
</gene>